<evidence type="ECO:0000256" key="6">
    <source>
        <dbReference type="ARBA" id="ARBA00038411"/>
    </source>
</evidence>
<comment type="caution">
    <text evidence="8">The sequence shown here is derived from an EMBL/GenBank/DDBJ whole genome shotgun (WGS) entry which is preliminary data.</text>
</comment>
<sequence>MDLIFGNRRAAQQREEERNRPTDIIYGHQDYGYEGQDLPQGYLYPDDENYTRKGKLIVPAQPLGPELPPISQENYDPEAELASFLYTGVAGQIESGQIHRTDLLKIKYTFVAGSEWELIYGDGKGESQYARKTTGIGETTWNLSFDVGYRSLSPAGWPQLVIELLGPSYSGGETLKGYGCIHIPTSPGRYERFARIFCPVRETWWTWLKGKLFGPDCDLAEEPSEIASGEGREVTSVYYIGNIKIIFEVIQRNMARFGYKTY</sequence>
<dbReference type="AlphaFoldDB" id="A0AAU9I687"/>
<protein>
    <recommendedName>
        <fullName evidence="7">B9 domain-containing protein 1</fullName>
    </recommendedName>
</protein>
<dbReference type="GO" id="GO:0036038">
    <property type="term" value="C:MKS complex"/>
    <property type="evidence" value="ECO:0007669"/>
    <property type="project" value="TreeGrafter"/>
</dbReference>
<name>A0AAU9I687_9CILI</name>
<keyword evidence="9" id="KW-1185">Reference proteome</keyword>
<evidence type="ECO:0000256" key="4">
    <source>
        <dbReference type="ARBA" id="ARBA00023212"/>
    </source>
</evidence>
<dbReference type="PROSITE" id="PS51381">
    <property type="entry name" value="C2_B9"/>
    <property type="match status" value="1"/>
</dbReference>
<dbReference type="PANTHER" id="PTHR12968:SF1">
    <property type="entry name" value="B9 DOMAIN-CONTAINING PROTEIN 1"/>
    <property type="match status" value="1"/>
</dbReference>
<evidence type="ECO:0000256" key="3">
    <source>
        <dbReference type="ARBA" id="ARBA00022794"/>
    </source>
</evidence>
<proteinExistence type="inferred from homology"/>
<dbReference type="PANTHER" id="PTHR12968">
    <property type="entry name" value="B9 DOMAIN-CONTAINING"/>
    <property type="match status" value="1"/>
</dbReference>
<organism evidence="8 9">
    <name type="scientific">Blepharisma stoltei</name>
    <dbReference type="NCBI Taxonomy" id="1481888"/>
    <lineage>
        <taxon>Eukaryota</taxon>
        <taxon>Sar</taxon>
        <taxon>Alveolata</taxon>
        <taxon>Ciliophora</taxon>
        <taxon>Postciliodesmatophora</taxon>
        <taxon>Heterotrichea</taxon>
        <taxon>Heterotrichida</taxon>
        <taxon>Blepharismidae</taxon>
        <taxon>Blepharisma</taxon>
    </lineage>
</organism>
<evidence type="ECO:0000256" key="5">
    <source>
        <dbReference type="ARBA" id="ARBA00023273"/>
    </source>
</evidence>
<keyword evidence="3" id="KW-0970">Cilium biogenesis/degradation</keyword>
<comment type="subcellular location">
    <subcellularLocation>
        <location evidence="1">Cytoplasm</location>
        <location evidence="1">Cytoskeleton</location>
        <location evidence="1">Cilium basal body</location>
    </subcellularLocation>
</comment>
<evidence type="ECO:0000313" key="9">
    <source>
        <dbReference type="Proteomes" id="UP001162131"/>
    </source>
</evidence>
<dbReference type="Pfam" id="PF07162">
    <property type="entry name" value="B9-C2"/>
    <property type="match status" value="1"/>
</dbReference>
<reference evidence="8" key="1">
    <citation type="submission" date="2021-09" db="EMBL/GenBank/DDBJ databases">
        <authorList>
            <consortium name="AG Swart"/>
            <person name="Singh M."/>
            <person name="Singh A."/>
            <person name="Seah K."/>
            <person name="Emmerich C."/>
        </authorList>
    </citation>
    <scope>NUCLEOTIDE SEQUENCE</scope>
    <source>
        <strain evidence="8">ATCC30299</strain>
    </source>
</reference>
<accession>A0AAU9I687</accession>
<dbReference type="InterPro" id="IPR010796">
    <property type="entry name" value="C2_B9-type_dom"/>
</dbReference>
<evidence type="ECO:0000256" key="7">
    <source>
        <dbReference type="ARBA" id="ARBA00039274"/>
    </source>
</evidence>
<dbReference type="EMBL" id="CAJZBQ010000003">
    <property type="protein sequence ID" value="CAG9310893.1"/>
    <property type="molecule type" value="Genomic_DNA"/>
</dbReference>
<evidence type="ECO:0000256" key="1">
    <source>
        <dbReference type="ARBA" id="ARBA00004120"/>
    </source>
</evidence>
<dbReference type="GO" id="GO:0060271">
    <property type="term" value="P:cilium assembly"/>
    <property type="evidence" value="ECO:0007669"/>
    <property type="project" value="TreeGrafter"/>
</dbReference>
<keyword evidence="2" id="KW-0963">Cytoplasm</keyword>
<dbReference type="Proteomes" id="UP001162131">
    <property type="component" value="Unassembled WGS sequence"/>
</dbReference>
<comment type="similarity">
    <text evidence="6">Belongs to the B9D family.</text>
</comment>
<keyword evidence="4" id="KW-0206">Cytoskeleton</keyword>
<evidence type="ECO:0000313" key="8">
    <source>
        <dbReference type="EMBL" id="CAG9310893.1"/>
    </source>
</evidence>
<evidence type="ECO:0000256" key="2">
    <source>
        <dbReference type="ARBA" id="ARBA00022490"/>
    </source>
</evidence>
<keyword evidence="5" id="KW-0966">Cell projection</keyword>
<gene>
    <name evidence="8" type="ORF">BSTOLATCC_MIC2607</name>
</gene>